<evidence type="ECO:0000256" key="1">
    <source>
        <dbReference type="ARBA" id="ARBA00004651"/>
    </source>
</evidence>
<evidence type="ECO:0000259" key="8">
    <source>
        <dbReference type="Pfam" id="PF13396"/>
    </source>
</evidence>
<dbReference type="RefSeq" id="WP_110124968.1">
    <property type="nucleotide sequence ID" value="NZ_QHLY01000003.1"/>
</dbReference>
<organism evidence="9 10">
    <name type="scientific">Cryobacterium arcticum</name>
    <dbReference type="NCBI Taxonomy" id="670052"/>
    <lineage>
        <taxon>Bacteria</taxon>
        <taxon>Bacillati</taxon>
        <taxon>Actinomycetota</taxon>
        <taxon>Actinomycetes</taxon>
        <taxon>Micrococcales</taxon>
        <taxon>Microbacteriaceae</taxon>
        <taxon>Cryobacterium</taxon>
    </lineage>
</organism>
<evidence type="ECO:0000256" key="4">
    <source>
        <dbReference type="ARBA" id="ARBA00022989"/>
    </source>
</evidence>
<sequence>MFRLLFGLGVVVVILTIYALVDCAVFDRNRIRGVPRWVWIFVIILIPVIGAVLWLLIGRGRRSSPAPSGGRTRQIAPDDDPDFLRGLDRAKNQEQRIRDLEQELADFDKDFDTTDLGKTEPPSDGPGPRPGTAGTTGIDPKKTDPSDGDQPGRRDA</sequence>
<dbReference type="EMBL" id="QHLY01000003">
    <property type="protein sequence ID" value="PXA73292.1"/>
    <property type="molecule type" value="Genomic_DNA"/>
</dbReference>
<feature type="compositionally biased region" description="Basic and acidic residues" evidence="6">
    <location>
        <begin position="139"/>
        <end position="156"/>
    </location>
</feature>
<keyword evidence="10" id="KW-1185">Reference proteome</keyword>
<evidence type="ECO:0000313" key="10">
    <source>
        <dbReference type="Proteomes" id="UP000246722"/>
    </source>
</evidence>
<evidence type="ECO:0000313" key="9">
    <source>
        <dbReference type="EMBL" id="PXA73292.1"/>
    </source>
</evidence>
<gene>
    <name evidence="9" type="ORF">CTB96_00640</name>
</gene>
<dbReference type="Pfam" id="PF13396">
    <property type="entry name" value="PLDc_N"/>
    <property type="match status" value="1"/>
</dbReference>
<dbReference type="OrthoDB" id="3298527at2"/>
<dbReference type="GO" id="GO:0005886">
    <property type="term" value="C:plasma membrane"/>
    <property type="evidence" value="ECO:0007669"/>
    <property type="project" value="UniProtKB-SubCell"/>
</dbReference>
<feature type="domain" description="Cardiolipin synthase N-terminal" evidence="8">
    <location>
        <begin position="14"/>
        <end position="59"/>
    </location>
</feature>
<evidence type="ECO:0000256" key="5">
    <source>
        <dbReference type="ARBA" id="ARBA00023136"/>
    </source>
</evidence>
<dbReference type="AlphaFoldDB" id="A0A318A0W0"/>
<keyword evidence="2" id="KW-1003">Cell membrane</keyword>
<feature type="compositionally biased region" description="Basic and acidic residues" evidence="6">
    <location>
        <begin position="104"/>
        <end position="118"/>
    </location>
</feature>
<keyword evidence="3 7" id="KW-0812">Transmembrane</keyword>
<keyword evidence="5 7" id="KW-0472">Membrane</keyword>
<feature type="region of interest" description="Disordered" evidence="6">
    <location>
        <begin position="61"/>
        <end position="88"/>
    </location>
</feature>
<feature type="transmembrane region" description="Helical" evidence="7">
    <location>
        <begin position="38"/>
        <end position="57"/>
    </location>
</feature>
<comment type="caution">
    <text evidence="9">The sequence shown here is derived from an EMBL/GenBank/DDBJ whole genome shotgun (WGS) entry which is preliminary data.</text>
</comment>
<evidence type="ECO:0000256" key="2">
    <source>
        <dbReference type="ARBA" id="ARBA00022475"/>
    </source>
</evidence>
<dbReference type="InterPro" id="IPR027379">
    <property type="entry name" value="CLS_N"/>
</dbReference>
<dbReference type="Proteomes" id="UP000246722">
    <property type="component" value="Unassembled WGS sequence"/>
</dbReference>
<keyword evidence="4 7" id="KW-1133">Transmembrane helix</keyword>
<accession>A0A318A0W0</accession>
<feature type="region of interest" description="Disordered" evidence="6">
    <location>
        <begin position="104"/>
        <end position="156"/>
    </location>
</feature>
<evidence type="ECO:0000256" key="7">
    <source>
        <dbReference type="SAM" id="Phobius"/>
    </source>
</evidence>
<proteinExistence type="predicted"/>
<reference evidence="9 10" key="1">
    <citation type="submission" date="2018-05" db="EMBL/GenBank/DDBJ databases">
        <title>Genetic diversity of glacier-inhabiting Cryobacterium bacteria in China and description of Cryobacterium mengkeensis sp. nov. and Arthrobacter glacialis sp. nov.</title>
        <authorList>
            <person name="Liu Q."/>
            <person name="Xin Y.-H."/>
        </authorList>
    </citation>
    <scope>NUCLEOTIDE SEQUENCE [LARGE SCALE GENOMIC DNA]</scope>
    <source>
        <strain evidence="9 10">SK-1</strain>
    </source>
</reference>
<comment type="subcellular location">
    <subcellularLocation>
        <location evidence="1">Cell membrane</location>
        <topology evidence="1">Multi-pass membrane protein</topology>
    </subcellularLocation>
</comment>
<evidence type="ECO:0000256" key="3">
    <source>
        <dbReference type="ARBA" id="ARBA00022692"/>
    </source>
</evidence>
<evidence type="ECO:0000256" key="6">
    <source>
        <dbReference type="SAM" id="MobiDB-lite"/>
    </source>
</evidence>
<protein>
    <recommendedName>
        <fullName evidence="8">Cardiolipin synthase N-terminal domain-containing protein</fullName>
    </recommendedName>
</protein>
<name>A0A318A0W0_9MICO</name>